<feature type="transmembrane region" description="Helical" evidence="6">
    <location>
        <begin position="198"/>
        <end position="218"/>
    </location>
</feature>
<feature type="transmembrane region" description="Helical" evidence="6">
    <location>
        <begin position="6"/>
        <end position="24"/>
    </location>
</feature>
<dbReference type="EMBL" id="VXIT01000003">
    <property type="protein sequence ID" value="KAA6413851.1"/>
    <property type="molecule type" value="Genomic_DNA"/>
</dbReference>
<name>A0A5M8PWR6_9LECA</name>
<accession>A0A5M8PWR6</accession>
<dbReference type="AlphaFoldDB" id="A0A5M8PWR6"/>
<dbReference type="SMART" id="SM00679">
    <property type="entry name" value="CTNS"/>
    <property type="match status" value="2"/>
</dbReference>
<proteinExistence type="predicted"/>
<gene>
    <name evidence="7" type="ORF">FRX48_02213</name>
</gene>
<dbReference type="Proteomes" id="UP000324767">
    <property type="component" value="Unassembled WGS sequence"/>
</dbReference>
<dbReference type="InterPro" id="IPR051415">
    <property type="entry name" value="LAAT-1"/>
</dbReference>
<evidence type="ECO:0000313" key="7">
    <source>
        <dbReference type="EMBL" id="KAA6413851.1"/>
    </source>
</evidence>
<feature type="transmembrane region" description="Helical" evidence="6">
    <location>
        <begin position="100"/>
        <end position="120"/>
    </location>
</feature>
<dbReference type="Gene3D" id="1.20.1280.290">
    <property type="match status" value="1"/>
</dbReference>
<keyword evidence="3 6" id="KW-1133">Transmembrane helix</keyword>
<evidence type="ECO:0000256" key="5">
    <source>
        <dbReference type="SAM" id="MobiDB-lite"/>
    </source>
</evidence>
<organism evidence="7 8">
    <name type="scientific">Lasallia pustulata</name>
    <dbReference type="NCBI Taxonomy" id="136370"/>
    <lineage>
        <taxon>Eukaryota</taxon>
        <taxon>Fungi</taxon>
        <taxon>Dikarya</taxon>
        <taxon>Ascomycota</taxon>
        <taxon>Pezizomycotina</taxon>
        <taxon>Lecanoromycetes</taxon>
        <taxon>OSLEUM clade</taxon>
        <taxon>Umbilicariomycetidae</taxon>
        <taxon>Umbilicariales</taxon>
        <taxon>Umbilicariaceae</taxon>
        <taxon>Lasallia</taxon>
    </lineage>
</organism>
<keyword evidence="2 6" id="KW-0812">Transmembrane</keyword>
<dbReference type="PANTHER" id="PTHR16201">
    <property type="entry name" value="SEVEN TRANSMEMBRANE PROTEIN 1-RELATED"/>
    <property type="match status" value="1"/>
</dbReference>
<evidence type="ECO:0000256" key="1">
    <source>
        <dbReference type="ARBA" id="ARBA00004141"/>
    </source>
</evidence>
<evidence type="ECO:0000313" key="8">
    <source>
        <dbReference type="Proteomes" id="UP000324767"/>
    </source>
</evidence>
<protein>
    <submittedName>
        <fullName evidence="7">PQ loop repeat protein</fullName>
    </submittedName>
</protein>
<feature type="transmembrane region" description="Helical" evidence="6">
    <location>
        <begin position="132"/>
        <end position="154"/>
    </location>
</feature>
<feature type="region of interest" description="Disordered" evidence="5">
    <location>
        <begin position="240"/>
        <end position="274"/>
    </location>
</feature>
<reference evidence="7 8" key="1">
    <citation type="submission" date="2019-09" db="EMBL/GenBank/DDBJ databases">
        <title>The hologenome of the rock-dwelling lichen Lasallia pustulata.</title>
        <authorList>
            <person name="Greshake Tzovaras B."/>
            <person name="Segers F."/>
            <person name="Bicker A."/>
            <person name="Dal Grande F."/>
            <person name="Otte J."/>
            <person name="Hankeln T."/>
            <person name="Schmitt I."/>
            <person name="Ebersberger I."/>
        </authorList>
    </citation>
    <scope>NUCLEOTIDE SEQUENCE [LARGE SCALE GENOMIC DNA]</scope>
    <source>
        <strain evidence="7">A1-1</strain>
    </source>
</reference>
<dbReference type="PANTHER" id="PTHR16201:SF37">
    <property type="entry name" value="PQ-LOOP REPEAT-CONTAINING PROTEIN"/>
    <property type="match status" value="1"/>
</dbReference>
<evidence type="ECO:0000256" key="6">
    <source>
        <dbReference type="SAM" id="Phobius"/>
    </source>
</evidence>
<comment type="caution">
    <text evidence="7">The sequence shown here is derived from an EMBL/GenBank/DDBJ whole genome shotgun (WGS) entry which is preliminary data.</text>
</comment>
<feature type="transmembrane region" description="Helical" evidence="6">
    <location>
        <begin position="45"/>
        <end position="63"/>
    </location>
</feature>
<keyword evidence="4 6" id="KW-0472">Membrane</keyword>
<sequence>MAPQGSIPVAANVLGTIGTVLWCVQLVPQIWYNWKQKKTDGLPGAMMLIWALSGVPFGVYAVIERFNIPVQIQPQIFSTLSLVSWSQILVYNHQWKPWNVVLLSGSIAVAFGGVEALLILTLRGPYQRGLSWPIVLIGVIAAILLACGLVPPYFEIWKRRGRVIGINFVFLTVDWLGALFSLLALLTQHTFDILGGMMYIVCLALELGIFVSHGIWLLRTRKLRKQAKLAGMKFDDLPEARKYQTSPSGGRAHRSSGPEEVEIGRVPEEPSQKD</sequence>
<feature type="transmembrane region" description="Helical" evidence="6">
    <location>
        <begin position="166"/>
        <end position="186"/>
    </location>
</feature>
<dbReference type="Pfam" id="PF04193">
    <property type="entry name" value="PQ-loop"/>
    <property type="match status" value="1"/>
</dbReference>
<dbReference type="OrthoDB" id="407617at2759"/>
<feature type="compositionally biased region" description="Basic and acidic residues" evidence="5">
    <location>
        <begin position="262"/>
        <end position="274"/>
    </location>
</feature>
<evidence type="ECO:0000256" key="3">
    <source>
        <dbReference type="ARBA" id="ARBA00022989"/>
    </source>
</evidence>
<evidence type="ECO:0000256" key="2">
    <source>
        <dbReference type="ARBA" id="ARBA00022692"/>
    </source>
</evidence>
<evidence type="ECO:0000256" key="4">
    <source>
        <dbReference type="ARBA" id="ARBA00023136"/>
    </source>
</evidence>
<comment type="subcellular location">
    <subcellularLocation>
        <location evidence="1">Membrane</location>
        <topology evidence="1">Multi-pass membrane protein</topology>
    </subcellularLocation>
</comment>
<dbReference type="InterPro" id="IPR006603">
    <property type="entry name" value="PQ-loop_rpt"/>
</dbReference>
<dbReference type="GO" id="GO:0016020">
    <property type="term" value="C:membrane"/>
    <property type="evidence" value="ECO:0007669"/>
    <property type="project" value="UniProtKB-SubCell"/>
</dbReference>